<dbReference type="AlphaFoldDB" id="A0A4U0VPA4"/>
<evidence type="ECO:0000259" key="2">
    <source>
        <dbReference type="Pfam" id="PF24321"/>
    </source>
</evidence>
<feature type="compositionally biased region" description="Basic and acidic residues" evidence="1">
    <location>
        <begin position="8"/>
        <end position="24"/>
    </location>
</feature>
<dbReference type="EMBL" id="NAJN01002586">
    <property type="protein sequence ID" value="TKA50862.1"/>
    <property type="molecule type" value="Genomic_DNA"/>
</dbReference>
<sequence>MITSAADGVRDPFRDSSAEGREYGSSEGSTLNVGRNATLTLGMDSLIVLDEDTIERDASNCCGLIPSSKHLCIPHKNADMYLTQRHIGNKATRAIPFYNILWANINDYSTASEI</sequence>
<reference evidence="3 4" key="1">
    <citation type="submission" date="2017-03" db="EMBL/GenBank/DDBJ databases">
        <title>Genomes of endolithic fungi from Antarctica.</title>
        <authorList>
            <person name="Coleine C."/>
            <person name="Masonjones S."/>
            <person name="Stajich J.E."/>
        </authorList>
    </citation>
    <scope>NUCLEOTIDE SEQUENCE [LARGE SCALE GENOMIC DNA]</scope>
    <source>
        <strain evidence="3 4">CCFEE 5187</strain>
    </source>
</reference>
<evidence type="ECO:0000256" key="1">
    <source>
        <dbReference type="SAM" id="MobiDB-lite"/>
    </source>
</evidence>
<dbReference type="STRING" id="331657.A0A4U0VPA4"/>
<comment type="caution">
    <text evidence="3">The sequence shown here is derived from an EMBL/GenBank/DDBJ whole genome shotgun (WGS) entry which is preliminary data.</text>
</comment>
<dbReference type="Pfam" id="PF24321">
    <property type="entry name" value="DUF7493"/>
    <property type="match status" value="1"/>
</dbReference>
<feature type="non-terminal residue" evidence="3">
    <location>
        <position position="114"/>
    </location>
</feature>
<feature type="domain" description="DUF7493" evidence="2">
    <location>
        <begin position="29"/>
        <end position="107"/>
    </location>
</feature>
<evidence type="ECO:0000313" key="3">
    <source>
        <dbReference type="EMBL" id="TKA50862.1"/>
    </source>
</evidence>
<keyword evidence="4" id="KW-1185">Reference proteome</keyword>
<name>A0A4U0VPA4_9PEZI</name>
<proteinExistence type="predicted"/>
<dbReference type="OrthoDB" id="3853857at2759"/>
<evidence type="ECO:0000313" key="4">
    <source>
        <dbReference type="Proteomes" id="UP000308768"/>
    </source>
</evidence>
<feature type="region of interest" description="Disordered" evidence="1">
    <location>
        <begin position="1"/>
        <end position="32"/>
    </location>
</feature>
<protein>
    <recommendedName>
        <fullName evidence="2">DUF7493 domain-containing protein</fullName>
    </recommendedName>
</protein>
<accession>A0A4U0VPA4</accession>
<organism evidence="3 4">
    <name type="scientific">Cryomyces minteri</name>
    <dbReference type="NCBI Taxonomy" id="331657"/>
    <lineage>
        <taxon>Eukaryota</taxon>
        <taxon>Fungi</taxon>
        <taxon>Dikarya</taxon>
        <taxon>Ascomycota</taxon>
        <taxon>Pezizomycotina</taxon>
        <taxon>Dothideomycetes</taxon>
        <taxon>Dothideomycetes incertae sedis</taxon>
        <taxon>Cryomyces</taxon>
    </lineage>
</organism>
<dbReference type="InterPro" id="IPR055916">
    <property type="entry name" value="DUF7493"/>
</dbReference>
<dbReference type="Proteomes" id="UP000308768">
    <property type="component" value="Unassembled WGS sequence"/>
</dbReference>
<gene>
    <name evidence="3" type="ORF">B0A49_12306</name>
</gene>